<dbReference type="EMBL" id="CADCWH010000380">
    <property type="protein sequence ID" value="CAA9569628.1"/>
    <property type="molecule type" value="Genomic_DNA"/>
</dbReference>
<feature type="non-terminal residue" evidence="1">
    <location>
        <position position="1"/>
    </location>
</feature>
<accession>A0A6J4V6K0</accession>
<proteinExistence type="predicted"/>
<protein>
    <submittedName>
        <fullName evidence="1">Uncharacterized protein</fullName>
    </submittedName>
</protein>
<name>A0A6J4V6K0_9BACT</name>
<gene>
    <name evidence="1" type="ORF">AVDCRST_MAG70-2377</name>
</gene>
<sequence>CPTNRVRYTPGHRSWRITGVIHVPRRWQRHGRPHRWRNPH</sequence>
<reference evidence="1" key="1">
    <citation type="submission" date="2020-02" db="EMBL/GenBank/DDBJ databases">
        <authorList>
            <person name="Meier V. D."/>
        </authorList>
    </citation>
    <scope>NUCLEOTIDE SEQUENCE</scope>
    <source>
        <strain evidence="1">AVDCRST_MAG70</strain>
    </source>
</reference>
<organism evidence="1">
    <name type="scientific">uncultured Thermomicrobiales bacterium</name>
    <dbReference type="NCBI Taxonomy" id="1645740"/>
    <lineage>
        <taxon>Bacteria</taxon>
        <taxon>Pseudomonadati</taxon>
        <taxon>Thermomicrobiota</taxon>
        <taxon>Thermomicrobia</taxon>
        <taxon>Thermomicrobiales</taxon>
        <taxon>environmental samples</taxon>
    </lineage>
</organism>
<feature type="non-terminal residue" evidence="1">
    <location>
        <position position="40"/>
    </location>
</feature>
<evidence type="ECO:0000313" key="1">
    <source>
        <dbReference type="EMBL" id="CAA9569628.1"/>
    </source>
</evidence>
<dbReference type="AlphaFoldDB" id="A0A6J4V6K0"/>